<gene>
    <name evidence="1" type="ORF">CVT24_010988</name>
</gene>
<dbReference type="InParanoid" id="A0A409YVH6"/>
<sequence>MRDPESTNFFFHRELFYTEEKVWKAHYHWLQQQGYQLRERYSPAWKPDWSKGEIHTKARDGEPVGEEVLNRLGMGLHCQVVDAIRISDGRQVAIKGLDTAGSPTELELTAYFSPSAAGSGRGYNTGYGYDLRGKKQYNLDPSDCARVKSDPRNHCPELLDVLYPPQDHHERHDRASNANINDDANDDMLVFL</sequence>
<feature type="non-terminal residue" evidence="1">
    <location>
        <position position="192"/>
    </location>
</feature>
<dbReference type="STRING" id="181874.A0A409YVH6"/>
<proteinExistence type="predicted"/>
<keyword evidence="2" id="KW-1185">Reference proteome</keyword>
<dbReference type="AlphaFoldDB" id="A0A409YVH6"/>
<dbReference type="Proteomes" id="UP000284842">
    <property type="component" value="Unassembled WGS sequence"/>
</dbReference>
<evidence type="ECO:0000313" key="2">
    <source>
        <dbReference type="Proteomes" id="UP000284842"/>
    </source>
</evidence>
<dbReference type="OrthoDB" id="5987198at2759"/>
<dbReference type="EMBL" id="NHTK01000529">
    <property type="protein sequence ID" value="PPR07024.1"/>
    <property type="molecule type" value="Genomic_DNA"/>
</dbReference>
<evidence type="ECO:0000313" key="1">
    <source>
        <dbReference type="EMBL" id="PPR07024.1"/>
    </source>
</evidence>
<name>A0A409YVH6_9AGAR</name>
<accession>A0A409YVH6</accession>
<organism evidence="1 2">
    <name type="scientific">Panaeolus cyanescens</name>
    <dbReference type="NCBI Taxonomy" id="181874"/>
    <lineage>
        <taxon>Eukaryota</taxon>
        <taxon>Fungi</taxon>
        <taxon>Dikarya</taxon>
        <taxon>Basidiomycota</taxon>
        <taxon>Agaricomycotina</taxon>
        <taxon>Agaricomycetes</taxon>
        <taxon>Agaricomycetidae</taxon>
        <taxon>Agaricales</taxon>
        <taxon>Agaricineae</taxon>
        <taxon>Galeropsidaceae</taxon>
        <taxon>Panaeolus</taxon>
    </lineage>
</organism>
<comment type="caution">
    <text evidence="1">The sequence shown here is derived from an EMBL/GenBank/DDBJ whole genome shotgun (WGS) entry which is preliminary data.</text>
</comment>
<protein>
    <submittedName>
        <fullName evidence="1">Uncharacterized protein</fullName>
    </submittedName>
</protein>
<reference evidence="1 2" key="1">
    <citation type="journal article" date="2018" name="Evol. Lett.">
        <title>Horizontal gene cluster transfer increased hallucinogenic mushroom diversity.</title>
        <authorList>
            <person name="Reynolds H.T."/>
            <person name="Vijayakumar V."/>
            <person name="Gluck-Thaler E."/>
            <person name="Korotkin H.B."/>
            <person name="Matheny P.B."/>
            <person name="Slot J.C."/>
        </authorList>
    </citation>
    <scope>NUCLEOTIDE SEQUENCE [LARGE SCALE GENOMIC DNA]</scope>
    <source>
        <strain evidence="1 2">2629</strain>
    </source>
</reference>